<evidence type="ECO:0000313" key="2">
    <source>
        <dbReference type="Proteomes" id="UP000199126"/>
    </source>
</evidence>
<dbReference type="Proteomes" id="UP000199126">
    <property type="component" value="Unassembled WGS sequence"/>
</dbReference>
<keyword evidence="2" id="KW-1185">Reference proteome</keyword>
<accession>A0A1H8WKZ6</accession>
<reference evidence="2" key="1">
    <citation type="submission" date="2016-10" db="EMBL/GenBank/DDBJ databases">
        <authorList>
            <person name="Varghese N."/>
            <person name="Submissions S."/>
        </authorList>
    </citation>
    <scope>NUCLEOTIDE SEQUENCE [LARGE SCALE GENOMIC DNA]</scope>
    <source>
        <strain evidence="2">CGMCC 1.10121</strain>
    </source>
</reference>
<gene>
    <name evidence="1" type="ORF">SAMN04487948_1336</name>
</gene>
<evidence type="ECO:0000313" key="1">
    <source>
        <dbReference type="EMBL" id="SEP28315.1"/>
    </source>
</evidence>
<protein>
    <submittedName>
        <fullName evidence="1">Uncharacterized protein</fullName>
    </submittedName>
</protein>
<name>A0A1H8WKZ6_9EURY</name>
<dbReference type="EMBL" id="FODV01000033">
    <property type="protein sequence ID" value="SEP28315.1"/>
    <property type="molecule type" value="Genomic_DNA"/>
</dbReference>
<organism evidence="1 2">
    <name type="scientific">Halogranum amylolyticum</name>
    <dbReference type="NCBI Taxonomy" id="660520"/>
    <lineage>
        <taxon>Archaea</taxon>
        <taxon>Methanobacteriati</taxon>
        <taxon>Methanobacteriota</taxon>
        <taxon>Stenosarchaea group</taxon>
        <taxon>Halobacteria</taxon>
        <taxon>Halobacteriales</taxon>
        <taxon>Haloferacaceae</taxon>
    </lineage>
</organism>
<dbReference type="AlphaFoldDB" id="A0A1H8WKZ6"/>
<proteinExistence type="predicted"/>
<sequence>MQVANYYGPEDLRGETVDEQALIEIYSHSHERIYSNRSK</sequence>